<dbReference type="InterPro" id="IPR006136">
    <property type="entry name" value="FlhB"/>
</dbReference>
<accession>A0A1M5WQT0</accession>
<feature type="transmembrane region" description="Helical" evidence="12">
    <location>
        <begin position="140"/>
        <end position="158"/>
    </location>
</feature>
<evidence type="ECO:0000256" key="12">
    <source>
        <dbReference type="RuleBase" id="RU364091"/>
    </source>
</evidence>
<evidence type="ECO:0000256" key="13">
    <source>
        <dbReference type="SAM" id="MobiDB-lite"/>
    </source>
</evidence>
<dbReference type="GO" id="GO:0005886">
    <property type="term" value="C:plasma membrane"/>
    <property type="evidence" value="ECO:0007669"/>
    <property type="project" value="UniProtKB-SubCell"/>
</dbReference>
<dbReference type="InterPro" id="IPR006135">
    <property type="entry name" value="T3SS_substrate_exporter"/>
</dbReference>
<feature type="region of interest" description="Disordered" evidence="13">
    <location>
        <begin position="1"/>
        <end position="24"/>
    </location>
</feature>
<evidence type="ECO:0000256" key="1">
    <source>
        <dbReference type="ARBA" id="ARBA00004651"/>
    </source>
</evidence>
<feature type="compositionally biased region" description="Basic and acidic residues" evidence="13">
    <location>
        <begin position="14"/>
        <end position="24"/>
    </location>
</feature>
<dbReference type="Gene3D" id="3.40.1690.10">
    <property type="entry name" value="secretion proteins EscU"/>
    <property type="match status" value="1"/>
</dbReference>
<organism evidence="14 15">
    <name type="scientific">Clostridium collagenovorans DSM 3089</name>
    <dbReference type="NCBI Taxonomy" id="1121306"/>
    <lineage>
        <taxon>Bacteria</taxon>
        <taxon>Bacillati</taxon>
        <taxon>Bacillota</taxon>
        <taxon>Clostridia</taxon>
        <taxon>Eubacteriales</taxon>
        <taxon>Clostridiaceae</taxon>
        <taxon>Clostridium</taxon>
    </lineage>
</organism>
<dbReference type="NCBIfam" id="TIGR00328">
    <property type="entry name" value="flhB"/>
    <property type="match status" value="1"/>
</dbReference>
<dbReference type="Proteomes" id="UP000184526">
    <property type="component" value="Unassembled WGS sequence"/>
</dbReference>
<keyword evidence="15" id="KW-1185">Reference proteome</keyword>
<evidence type="ECO:0000256" key="9">
    <source>
        <dbReference type="ARBA" id="ARBA00022989"/>
    </source>
</evidence>
<keyword evidence="8 12" id="KW-0653">Protein transport</keyword>
<gene>
    <name evidence="12" type="primary">flhB</name>
    <name evidence="14" type="ORF">SAMN02745196_01801</name>
</gene>
<dbReference type="RefSeq" id="WP_242944327.1">
    <property type="nucleotide sequence ID" value="NZ_FQXP01000006.1"/>
</dbReference>
<dbReference type="AlphaFoldDB" id="A0A1M5WQT0"/>
<sequence length="355" mass="39977">MSASDKTEQPTPKRKQDERKKGNVAKSKEVSNAITLAAGVFTIFILADSGIRYLKMFIASFLKLDFTTELSSNFAGGLLKEGIYAFVKIFFPVACVVMVFGIVSHVIQSGLLFSKEALKPKFSKINPIEGMKNMFSQRSLVSLIKNTVLLIALSYIGYSFVKSNYTDILKIGNVHFPYLLYAAIALIKKLFMVAILIAVVIAVFDFAYQIYSHKQKMKMTKQEVKEEYKQMEGDPIIKSQIRQKQRQMSSQRMTQNAKDATVIVTNPTHISIAIRYESGVDAAPVVVAKGADLLAKKIREIAKENDIPIIENKPLARLIYKEVDVDQEVPSDMYEAVAQVLIAVYKIKNRYKKNY</sequence>
<dbReference type="Gene3D" id="6.10.250.2080">
    <property type="match status" value="1"/>
</dbReference>
<dbReference type="PANTHER" id="PTHR30531">
    <property type="entry name" value="FLAGELLAR BIOSYNTHETIC PROTEIN FLHB"/>
    <property type="match status" value="1"/>
</dbReference>
<protein>
    <recommendedName>
        <fullName evidence="3 12">Flagellar biosynthetic protein FlhB</fullName>
    </recommendedName>
</protein>
<feature type="transmembrane region" description="Helical" evidence="12">
    <location>
        <begin position="178"/>
        <end position="211"/>
    </location>
</feature>
<dbReference type="EMBL" id="FQXP01000006">
    <property type="protein sequence ID" value="SHH89858.1"/>
    <property type="molecule type" value="Genomic_DNA"/>
</dbReference>
<comment type="function">
    <text evidence="12">Required for formation of the rod structure in the basal body of the flagellar apparatus. Together with FliI and FliH, may constitute the export apparatus of flagellin.</text>
</comment>
<evidence type="ECO:0000313" key="14">
    <source>
        <dbReference type="EMBL" id="SHH89858.1"/>
    </source>
</evidence>
<proteinExistence type="inferred from homology"/>
<keyword evidence="7 12" id="KW-1005">Bacterial flagellum biogenesis</keyword>
<evidence type="ECO:0000256" key="10">
    <source>
        <dbReference type="ARBA" id="ARBA00023136"/>
    </source>
</evidence>
<keyword evidence="4 12" id="KW-0813">Transport</keyword>
<reference evidence="14 15" key="1">
    <citation type="submission" date="2016-11" db="EMBL/GenBank/DDBJ databases">
        <authorList>
            <person name="Jaros S."/>
            <person name="Januszkiewicz K."/>
            <person name="Wedrychowicz H."/>
        </authorList>
    </citation>
    <scope>NUCLEOTIDE SEQUENCE [LARGE SCALE GENOMIC DNA]</scope>
    <source>
        <strain evidence="14 15">DSM 3089</strain>
    </source>
</reference>
<dbReference type="SUPFAM" id="SSF160544">
    <property type="entry name" value="EscU C-terminal domain-like"/>
    <property type="match status" value="1"/>
</dbReference>
<keyword evidence="14" id="KW-0966">Cell projection</keyword>
<keyword evidence="11 12" id="KW-1006">Bacterial flagellum protein export</keyword>
<evidence type="ECO:0000256" key="7">
    <source>
        <dbReference type="ARBA" id="ARBA00022795"/>
    </source>
</evidence>
<dbReference type="FunFam" id="3.40.1690.10:FF:000001">
    <property type="entry name" value="Flagellar biosynthetic protein FlhB"/>
    <property type="match status" value="1"/>
</dbReference>
<dbReference type="InterPro" id="IPR029025">
    <property type="entry name" value="T3SS_substrate_exporter_C"/>
</dbReference>
<evidence type="ECO:0000256" key="4">
    <source>
        <dbReference type="ARBA" id="ARBA00022448"/>
    </source>
</evidence>
<dbReference type="GO" id="GO:0009306">
    <property type="term" value="P:protein secretion"/>
    <property type="evidence" value="ECO:0007669"/>
    <property type="project" value="InterPro"/>
</dbReference>
<feature type="transmembrane region" description="Helical" evidence="12">
    <location>
        <begin position="89"/>
        <end position="113"/>
    </location>
</feature>
<dbReference type="PANTHER" id="PTHR30531:SF12">
    <property type="entry name" value="FLAGELLAR BIOSYNTHETIC PROTEIN FLHB"/>
    <property type="match status" value="1"/>
</dbReference>
<dbReference type="GO" id="GO:0044780">
    <property type="term" value="P:bacterial-type flagellum assembly"/>
    <property type="evidence" value="ECO:0007669"/>
    <property type="project" value="InterPro"/>
</dbReference>
<comment type="similarity">
    <text evidence="2 12">Belongs to the type III secretion exporter family.</text>
</comment>
<keyword evidence="10 12" id="KW-0472">Membrane</keyword>
<comment type="subcellular location">
    <subcellularLocation>
        <location evidence="1">Cell membrane</location>
        <topology evidence="1">Multi-pass membrane protein</topology>
    </subcellularLocation>
</comment>
<evidence type="ECO:0000313" key="15">
    <source>
        <dbReference type="Proteomes" id="UP000184526"/>
    </source>
</evidence>
<evidence type="ECO:0000256" key="8">
    <source>
        <dbReference type="ARBA" id="ARBA00022927"/>
    </source>
</evidence>
<dbReference type="STRING" id="1121306.SAMN02745196_01801"/>
<evidence type="ECO:0000256" key="6">
    <source>
        <dbReference type="ARBA" id="ARBA00022692"/>
    </source>
</evidence>
<keyword evidence="14" id="KW-0282">Flagellum</keyword>
<keyword evidence="5 12" id="KW-1003">Cell membrane</keyword>
<feature type="transmembrane region" description="Helical" evidence="12">
    <location>
        <begin position="30"/>
        <end position="47"/>
    </location>
</feature>
<evidence type="ECO:0000256" key="5">
    <source>
        <dbReference type="ARBA" id="ARBA00022475"/>
    </source>
</evidence>
<evidence type="ECO:0000256" key="2">
    <source>
        <dbReference type="ARBA" id="ARBA00010690"/>
    </source>
</evidence>
<dbReference type="Pfam" id="PF01312">
    <property type="entry name" value="Bac_export_2"/>
    <property type="match status" value="1"/>
</dbReference>
<keyword evidence="14" id="KW-0969">Cilium</keyword>
<evidence type="ECO:0000256" key="11">
    <source>
        <dbReference type="ARBA" id="ARBA00023225"/>
    </source>
</evidence>
<evidence type="ECO:0000256" key="3">
    <source>
        <dbReference type="ARBA" id="ARBA00021622"/>
    </source>
</evidence>
<name>A0A1M5WQT0_9CLOT</name>
<keyword evidence="9 12" id="KW-1133">Transmembrane helix</keyword>
<keyword evidence="6 12" id="KW-0812">Transmembrane</keyword>
<dbReference type="PRINTS" id="PR00950">
    <property type="entry name" value="TYPE3IMSPROT"/>
</dbReference>